<dbReference type="Ensembl" id="ENSSMAT00000042199.1">
    <property type="protein sequence ID" value="ENSSMAP00000048187.1"/>
    <property type="gene ID" value="ENSSMAG00000036678.1"/>
</dbReference>
<dbReference type="SUPFAM" id="SSF82199">
    <property type="entry name" value="SET domain"/>
    <property type="match status" value="1"/>
</dbReference>
<feature type="domain" description="SET" evidence="2">
    <location>
        <begin position="682"/>
        <end position="788"/>
    </location>
</feature>
<organism evidence="3 4">
    <name type="scientific">Scophthalmus maximus</name>
    <name type="common">Turbot</name>
    <name type="synonym">Psetta maxima</name>
    <dbReference type="NCBI Taxonomy" id="52904"/>
    <lineage>
        <taxon>Eukaryota</taxon>
        <taxon>Metazoa</taxon>
        <taxon>Chordata</taxon>
        <taxon>Craniata</taxon>
        <taxon>Vertebrata</taxon>
        <taxon>Euteleostomi</taxon>
        <taxon>Actinopterygii</taxon>
        <taxon>Neopterygii</taxon>
        <taxon>Teleostei</taxon>
        <taxon>Neoteleostei</taxon>
        <taxon>Acanthomorphata</taxon>
        <taxon>Carangaria</taxon>
        <taxon>Pleuronectiformes</taxon>
        <taxon>Pleuronectoidei</taxon>
        <taxon>Scophthalmidae</taxon>
        <taxon>Scophthalmus</taxon>
    </lineage>
</organism>
<accession>A0A8D3CLM9</accession>
<feature type="compositionally biased region" description="Polar residues" evidence="1">
    <location>
        <begin position="133"/>
        <end position="142"/>
    </location>
</feature>
<feature type="compositionally biased region" description="Low complexity" evidence="1">
    <location>
        <begin position="149"/>
        <end position="170"/>
    </location>
</feature>
<protein>
    <recommendedName>
        <fullName evidence="2">SET domain-containing protein</fullName>
    </recommendedName>
</protein>
<dbReference type="AlphaFoldDB" id="A0A8D3CLM9"/>
<dbReference type="GeneTree" id="ENSGT01120000272112"/>
<dbReference type="SUPFAM" id="SSF56349">
    <property type="entry name" value="DNA breaking-rejoining enzymes"/>
    <property type="match status" value="1"/>
</dbReference>
<dbReference type="PANTHER" id="PTHR47306:SF2">
    <property type="entry name" value="CORE-BINDING (CB) DOMAIN-CONTAINING PROTEIN"/>
    <property type="match status" value="1"/>
</dbReference>
<dbReference type="PROSITE" id="PS50280">
    <property type="entry name" value="SET"/>
    <property type="match status" value="1"/>
</dbReference>
<gene>
    <name evidence="3" type="primary">si:dkey-23a23.2</name>
</gene>
<dbReference type="InterPro" id="IPR011010">
    <property type="entry name" value="DNA_brk_join_enz"/>
</dbReference>
<proteinExistence type="predicted"/>
<feature type="region of interest" description="Disordered" evidence="1">
    <location>
        <begin position="131"/>
        <end position="176"/>
    </location>
</feature>
<reference evidence="3" key="2">
    <citation type="submission" date="2025-08" db="UniProtKB">
        <authorList>
            <consortium name="Ensembl"/>
        </authorList>
    </citation>
    <scope>IDENTIFICATION</scope>
</reference>
<reference evidence="3" key="1">
    <citation type="submission" date="2023-05" db="EMBL/GenBank/DDBJ databases">
        <title>High-quality long-read genome of Scophthalmus maximus.</title>
        <authorList>
            <person name="Lien S."/>
            <person name="Martinez P."/>
        </authorList>
    </citation>
    <scope>NUCLEOTIDE SEQUENCE [LARGE SCALE GENOMIC DNA]</scope>
</reference>
<name>A0A8D3CLM9_SCOMX</name>
<evidence type="ECO:0000313" key="3">
    <source>
        <dbReference type="Ensembl" id="ENSSMAP00000048187.1"/>
    </source>
</evidence>
<dbReference type="GO" id="GO:0003677">
    <property type="term" value="F:DNA binding"/>
    <property type="evidence" value="ECO:0007669"/>
    <property type="project" value="InterPro"/>
</dbReference>
<evidence type="ECO:0000256" key="1">
    <source>
        <dbReference type="SAM" id="MobiDB-lite"/>
    </source>
</evidence>
<evidence type="ECO:0000313" key="4">
    <source>
        <dbReference type="Proteomes" id="UP000694558"/>
    </source>
</evidence>
<dbReference type="InterPro" id="IPR046341">
    <property type="entry name" value="SET_dom_sf"/>
</dbReference>
<dbReference type="InterPro" id="IPR001214">
    <property type="entry name" value="SET_dom"/>
</dbReference>
<feature type="region of interest" description="Disordered" evidence="1">
    <location>
        <begin position="544"/>
        <end position="567"/>
    </location>
</feature>
<sequence>MQPTRRRGSRRSSVKEINVEQERGMVGLEDALLHSEKDRHIVYCLRCEKPQDTLSTHLARVCMKNSTPEERQAELQRAEENTKNWTRDRRVWDYAEMCKLYTNTALRLILLKDLRRKGFFIANAPQDTDTEVIDQSSTSTPIKQVLPPTSGSTEEAGEGAAETSDSGSSDKANPTWQKPTILRMKMKKMGLYAKFPPETALLAQFKDYLKNTLLVTKCQQEVDNVSRILRYIQPTGKEVHLDFLTKSKEAITFIRELNSVKMSPSTIINYIKSMIRFIEHLKLDLKLAKKDQAFHNNCQKYIDILKTLRKPVLKSLCTDTVRKRYDWFIGDKQTLHDCQRVLRVTMKDMLGIYGKLLERKHVDKKQKTLFRYYCEGILILKHFQRPGAVQGMTTSEWFNKRLHHGRVCVGVREHKTATMQIATFALTKEEASFLDHYYLEIRSGYLKDGVDDRDKFFLSISGRPVSSATNDLRRLHEHYKLPNIRSQVVRRVAGTEANENFSEEQKSAVAHYMAHSTEVAKTHYRMRTMEGVVATANLFSCLERSTSDESGNEGTSHRRKRARETADEDVKDFSTFLECFPVGVTGQPPTKKQRTDAGFLPGRVFYDKWRVAQYNQRAEYLLSQYSRHPPTVHKVAKIIGKEGWKGNHPRPEDIVAKWKPAKRVQMESDAGIISSVTKQSWLGLAIKDFGGSKGQGVVSTKAFPKGSIICDYHGKAGGRDLCIDAQTFPCECHPSVETMGRKINHSSKNWNLKPLHCLINFPEGARDVILFQAMKDISIRKELCFDYGVNRKSFRGGGLNLEWLDN</sequence>
<dbReference type="PANTHER" id="PTHR47306">
    <property type="entry name" value="SI:CH211-178J18.4-RELATED"/>
    <property type="match status" value="1"/>
</dbReference>
<evidence type="ECO:0000259" key="2">
    <source>
        <dbReference type="PROSITE" id="PS50280"/>
    </source>
</evidence>
<dbReference type="Proteomes" id="UP000694558">
    <property type="component" value="Chromosome 3"/>
</dbReference>
<dbReference type="Gene3D" id="2.170.270.10">
    <property type="entry name" value="SET domain"/>
    <property type="match status" value="1"/>
</dbReference>